<evidence type="ECO:0000256" key="5">
    <source>
        <dbReference type="ARBA" id="ARBA00022968"/>
    </source>
</evidence>
<accession>A0AAD9J6N2</accession>
<dbReference type="GO" id="GO:0032580">
    <property type="term" value="C:Golgi cisterna membrane"/>
    <property type="evidence" value="ECO:0007669"/>
    <property type="project" value="UniProtKB-SubCell"/>
</dbReference>
<evidence type="ECO:0000256" key="1">
    <source>
        <dbReference type="ARBA" id="ARBA00004447"/>
    </source>
</evidence>
<dbReference type="InterPro" id="IPR051227">
    <property type="entry name" value="CS_glycosyltransferase"/>
</dbReference>
<dbReference type="AlphaFoldDB" id="A0AAD9J6N2"/>
<keyword evidence="4 9" id="KW-0812">Transmembrane</keyword>
<reference evidence="10" key="1">
    <citation type="journal article" date="2023" name="Mol. Biol. Evol.">
        <title>Third-Generation Sequencing Reveals the Adaptive Role of the Epigenome in Three Deep-Sea Polychaetes.</title>
        <authorList>
            <person name="Perez M."/>
            <person name="Aroh O."/>
            <person name="Sun Y."/>
            <person name="Lan Y."/>
            <person name="Juniper S.K."/>
            <person name="Young C.R."/>
            <person name="Angers B."/>
            <person name="Qian P.Y."/>
        </authorList>
    </citation>
    <scope>NUCLEOTIDE SEQUENCE</scope>
    <source>
        <strain evidence="10">P08H-3</strain>
    </source>
</reference>
<keyword evidence="3 9" id="KW-0808">Transferase</keyword>
<keyword evidence="11" id="KW-1185">Reference proteome</keyword>
<evidence type="ECO:0000256" key="9">
    <source>
        <dbReference type="RuleBase" id="RU364016"/>
    </source>
</evidence>
<keyword evidence="5 9" id="KW-0735">Signal-anchor</keyword>
<dbReference type="EMBL" id="JAODUP010000570">
    <property type="protein sequence ID" value="KAK2147103.1"/>
    <property type="molecule type" value="Genomic_DNA"/>
</dbReference>
<evidence type="ECO:0000256" key="2">
    <source>
        <dbReference type="ARBA" id="ARBA00009239"/>
    </source>
</evidence>
<evidence type="ECO:0000313" key="11">
    <source>
        <dbReference type="Proteomes" id="UP001208570"/>
    </source>
</evidence>
<dbReference type="EC" id="2.4.1.-" evidence="9"/>
<dbReference type="InterPro" id="IPR008428">
    <property type="entry name" value="Chond_GalNAc"/>
</dbReference>
<dbReference type="PANTHER" id="PTHR12369:SF13">
    <property type="entry name" value="HEXOSYLTRANSFERASE"/>
    <property type="match status" value="1"/>
</dbReference>
<comment type="subcellular location">
    <subcellularLocation>
        <location evidence="1 9">Golgi apparatus</location>
        <location evidence="1 9">Golgi stack membrane</location>
        <topology evidence="1 9">Single-pass type II membrane protein</topology>
    </subcellularLocation>
</comment>
<comment type="similarity">
    <text evidence="2 9">Belongs to the chondroitin N-acetylgalactosaminyltransferase family.</text>
</comment>
<feature type="transmembrane region" description="Helical" evidence="9">
    <location>
        <begin position="7"/>
        <end position="30"/>
    </location>
</feature>
<evidence type="ECO:0000256" key="7">
    <source>
        <dbReference type="ARBA" id="ARBA00023034"/>
    </source>
</evidence>
<dbReference type="Gene3D" id="3.90.550.50">
    <property type="match status" value="1"/>
</dbReference>
<dbReference type="GO" id="GO:0047238">
    <property type="term" value="F:glucuronosyl-N-acetylgalactosaminyl-proteoglycan 4-beta-N-acetylgalactosaminyltransferase activity"/>
    <property type="evidence" value="ECO:0007669"/>
    <property type="project" value="TreeGrafter"/>
</dbReference>
<evidence type="ECO:0000256" key="3">
    <source>
        <dbReference type="ARBA" id="ARBA00022679"/>
    </source>
</evidence>
<evidence type="ECO:0000313" key="10">
    <source>
        <dbReference type="EMBL" id="KAK2147103.1"/>
    </source>
</evidence>
<keyword evidence="8 9" id="KW-0472">Membrane</keyword>
<keyword evidence="6 9" id="KW-1133">Transmembrane helix</keyword>
<dbReference type="Proteomes" id="UP001208570">
    <property type="component" value="Unassembled WGS sequence"/>
</dbReference>
<protein>
    <recommendedName>
        <fullName evidence="9">Hexosyltransferase</fullName>
        <ecNumber evidence="9">2.4.1.-</ecNumber>
    </recommendedName>
</protein>
<organism evidence="10 11">
    <name type="scientific">Paralvinella palmiformis</name>
    <dbReference type="NCBI Taxonomy" id="53620"/>
    <lineage>
        <taxon>Eukaryota</taxon>
        <taxon>Metazoa</taxon>
        <taxon>Spiralia</taxon>
        <taxon>Lophotrochozoa</taxon>
        <taxon>Annelida</taxon>
        <taxon>Polychaeta</taxon>
        <taxon>Sedentaria</taxon>
        <taxon>Canalipalpata</taxon>
        <taxon>Terebellida</taxon>
        <taxon>Terebelliformia</taxon>
        <taxon>Alvinellidae</taxon>
        <taxon>Paralvinella</taxon>
    </lineage>
</organism>
<proteinExistence type="inferred from homology"/>
<name>A0AAD9J6N2_9ANNE</name>
<dbReference type="PANTHER" id="PTHR12369">
    <property type="entry name" value="CHONDROITIN SYNTHASE"/>
    <property type="match status" value="1"/>
</dbReference>
<dbReference type="Pfam" id="PF05679">
    <property type="entry name" value="CHGN"/>
    <property type="match status" value="1"/>
</dbReference>
<comment type="caution">
    <text evidence="10">The sequence shown here is derived from an EMBL/GenBank/DDBJ whole genome shotgun (WGS) entry which is preliminary data.</text>
</comment>
<keyword evidence="7 9" id="KW-0333">Golgi apparatus</keyword>
<sequence>MLKRSIIFYSTPIIQLLIGLCIGVAFSILLSPFREQTDLLLDPVRSHANPVTLSVKPKERDGGDQDPRHFDDEISENEIGKERNIDYNLNNDDYEPRLKATPVKGQTSTVDKSRRPRYISTELGIREKLFVAVLTSRDSLDSLGVATNKTVSQYVTKTVFFMNSRKPTLPSGMSLVVFNEEVPRLTGLQMLAFIGKQYMKSYDWFLVMRDTTYVRAKKLFHLVSNTSIVLDVVLGHPIEDSDPLETHTYCDLGAGILLSQSMMHEVVNHLDWCQENLCDHKADVQDKRLHFIVESPFKYTLDSNHGDKSVTGRQKNTYGVHMPGEKVGGATEDVNHGKKDVNAILEALTVSDVEDDMTTYKLHRYFCEHDLSETEKEIERLKIQIKNISYRTPNVNLSLSWPLGADPPTQPLTRFDVIHWEYFTETHLYIDSSLGNMKELKGVDKEDVSDVIKIALEMLSAKYHNQFAYHHLVNGYRCFDGTRGMDYILDLALYDRTNHKVVTKRMKLLRPLGYVELVPMPYVTENSRVNLILPVTADNRDSVVSFLDSYAHTCLESGDNTYLFVVFIYGGDGAHIGENDKYSVLKSMISFYENKYQNGARIAWTSIQNTNPTRFNIMDTISRKFSPESLFLLCTVNMDLSIEFLNRVRMNTIANWQVFFPIGFWQYKPNLAHNGKPYPTTIQIDQKVGHFDPYSFVHASFYNSDYQYARKQMISTSASKDIDLFEMFIKYHTLHMFRAVEPALKLSFRVLSCDPRVREDVYHRCLLSRGEGLASQAQLAMLIFEHQQKLDQLQMNVMHQQNGANVGQMKPDMLR</sequence>
<evidence type="ECO:0000256" key="8">
    <source>
        <dbReference type="ARBA" id="ARBA00023136"/>
    </source>
</evidence>
<evidence type="ECO:0000256" key="6">
    <source>
        <dbReference type="ARBA" id="ARBA00022989"/>
    </source>
</evidence>
<gene>
    <name evidence="10" type="ORF">LSH36_570g07007</name>
</gene>
<evidence type="ECO:0000256" key="4">
    <source>
        <dbReference type="ARBA" id="ARBA00022692"/>
    </source>
</evidence>